<comment type="caution">
    <text evidence="2">The sequence shown here is derived from an EMBL/GenBank/DDBJ whole genome shotgun (WGS) entry which is preliminary data.</text>
</comment>
<dbReference type="Pfam" id="PF03928">
    <property type="entry name" value="HbpS-like"/>
    <property type="match status" value="1"/>
</dbReference>
<reference evidence="2 3" key="1">
    <citation type="submission" date="2024-02" db="EMBL/GenBank/DDBJ databases">
        <authorList>
            <person name="Grouzdev D."/>
        </authorList>
    </citation>
    <scope>NUCLEOTIDE SEQUENCE [LARGE SCALE GENOMIC DNA]</scope>
    <source>
        <strain evidence="2 3">9N</strain>
    </source>
</reference>
<organism evidence="2 3">
    <name type="scientific">Methylocystis borbori</name>
    <dbReference type="NCBI Taxonomy" id="3118750"/>
    <lineage>
        <taxon>Bacteria</taxon>
        <taxon>Pseudomonadati</taxon>
        <taxon>Pseudomonadota</taxon>
        <taxon>Alphaproteobacteria</taxon>
        <taxon>Hyphomicrobiales</taxon>
        <taxon>Methylocystaceae</taxon>
        <taxon>Methylocystis</taxon>
    </lineage>
</organism>
<feature type="chain" id="PRO_5046473428" evidence="1">
    <location>
        <begin position="22"/>
        <end position="161"/>
    </location>
</feature>
<dbReference type="SUPFAM" id="SSF143744">
    <property type="entry name" value="GlcG-like"/>
    <property type="match status" value="1"/>
</dbReference>
<dbReference type="InterPro" id="IPR005624">
    <property type="entry name" value="PduO/GlcC-like"/>
</dbReference>
<dbReference type="RefSeq" id="WP_332079941.1">
    <property type="nucleotide sequence ID" value="NZ_JAZHYN010000001.1"/>
</dbReference>
<feature type="signal peptide" evidence="1">
    <location>
        <begin position="1"/>
        <end position="21"/>
    </location>
</feature>
<evidence type="ECO:0000313" key="3">
    <source>
        <dbReference type="Proteomes" id="UP001350748"/>
    </source>
</evidence>
<dbReference type="PANTHER" id="PTHR34309">
    <property type="entry name" value="SLR1406 PROTEIN"/>
    <property type="match status" value="1"/>
</dbReference>
<gene>
    <name evidence="2" type="ORF">V3H18_00700</name>
</gene>
<keyword evidence="3" id="KW-1185">Reference proteome</keyword>
<sequence>MRWVTVAVLAALVFSGSGGFAAESVTQKYALTLEGAKRVAAAAETEAFKNKWNVVIAIVDDGGNLLYLQRLDGTQASSSETATRKARTAALFKRPTKVLEDAVAAGRVSLLSLPNMTPIEGGLPLVYKGEIIGAIGVSGATPQQDAQVAKVGADTLLPLPQ</sequence>
<dbReference type="Gene3D" id="3.30.450.150">
    <property type="entry name" value="Haem-degrading domain"/>
    <property type="match status" value="1"/>
</dbReference>
<dbReference type="InterPro" id="IPR038084">
    <property type="entry name" value="PduO/GlcC-like_sf"/>
</dbReference>
<proteinExistence type="predicted"/>
<protein>
    <submittedName>
        <fullName evidence="2">Heme-binding protein</fullName>
    </submittedName>
</protein>
<keyword evidence="1" id="KW-0732">Signal</keyword>
<dbReference type="PANTHER" id="PTHR34309:SF1">
    <property type="entry name" value="PROTEIN GLCG"/>
    <property type="match status" value="1"/>
</dbReference>
<evidence type="ECO:0000313" key="2">
    <source>
        <dbReference type="EMBL" id="MEF3365045.1"/>
    </source>
</evidence>
<name>A0ABU7XCV9_9HYPH</name>
<evidence type="ECO:0000256" key="1">
    <source>
        <dbReference type="SAM" id="SignalP"/>
    </source>
</evidence>
<accession>A0ABU7XCV9</accession>
<dbReference type="InterPro" id="IPR052517">
    <property type="entry name" value="GlcG_carb_metab_protein"/>
</dbReference>
<dbReference type="EMBL" id="JAZHYN010000001">
    <property type="protein sequence ID" value="MEF3365045.1"/>
    <property type="molecule type" value="Genomic_DNA"/>
</dbReference>
<dbReference type="Proteomes" id="UP001350748">
    <property type="component" value="Unassembled WGS sequence"/>
</dbReference>